<dbReference type="PANTHER" id="PTHR11709">
    <property type="entry name" value="MULTI-COPPER OXIDASE"/>
    <property type="match status" value="1"/>
</dbReference>
<dbReference type="InterPro" id="IPR011707">
    <property type="entry name" value="Cu-oxidase-like_N"/>
</dbReference>
<evidence type="ECO:0000256" key="2">
    <source>
        <dbReference type="ARBA" id="ARBA00022723"/>
    </source>
</evidence>
<keyword evidence="5" id="KW-0812">Transmembrane</keyword>
<dbReference type="SUPFAM" id="SSF49503">
    <property type="entry name" value="Cupredoxins"/>
    <property type="match status" value="3"/>
</dbReference>
<gene>
    <name evidence="9" type="ORF">NKR23_g10588</name>
</gene>
<dbReference type="InterPro" id="IPR001117">
    <property type="entry name" value="Cu-oxidase_2nd"/>
</dbReference>
<dbReference type="InterPro" id="IPR045087">
    <property type="entry name" value="Cu-oxidase_fam"/>
</dbReference>
<keyword evidence="4" id="KW-0186">Copper</keyword>
<sequence length="576" mass="63880">MPGVVKRPCEGVRKMGRNRIGVKTLHIVNPREDDELSEESIEMHSSRVGPHIGAGVGADEVKSMLWRFRKLAALVVMSLLGVLFLHGFLADYGDRPGPLFASSQDPHVKPPLDPSRTIGIVLHPEDHINREPRSVSLRWHISAGYRHPDGVKKRVYLVNDEFPGPTIEARPGDELVIEVQNGLSDEGVAIHWHGVPVSNEMDGAAGFTQCPIAPGESFTYRLMIPDNCTGTFWWHAHFQSQRGDGLFGGFVVHEPRHEDGRTESERHGYSQDVLVMVGDWFHRSADEVMSWYTSVRSFGNEPVPDSLLVNGWGRFDCTMAVPARPLQCSQLEEHDIQPLLSSPLATSRLRLVNVGSIAGFSARVSGATMQLITVDGGFAVTAPPADELGILYPGERADVVVHWSDEDISVSRLHISLDRENFKYSNPSLIADQSFRVFGSASNSIADQETSLNTDRNSGPMLDIATATASVVSSPTALDDAQYTVVLYIKTQKLARYNNKPMGFINHTSWTPQDRPLLSLSRAEWDKNQLIPFIPSTSKDGSAPVWVDLVLNNRDDGSHPFHLHGTSFYEHHRRED</sequence>
<comment type="similarity">
    <text evidence="1">Belongs to the multicopper oxidase family.</text>
</comment>
<evidence type="ECO:0000256" key="5">
    <source>
        <dbReference type="SAM" id="Phobius"/>
    </source>
</evidence>
<dbReference type="PANTHER" id="PTHR11709:SF394">
    <property type="entry name" value="FI03373P-RELATED"/>
    <property type="match status" value="1"/>
</dbReference>
<keyword evidence="5" id="KW-0472">Membrane</keyword>
<protein>
    <submittedName>
        <fullName evidence="9">Multicopper oxidase</fullName>
    </submittedName>
</protein>
<evidence type="ECO:0000259" key="6">
    <source>
        <dbReference type="Pfam" id="PF00394"/>
    </source>
</evidence>
<evidence type="ECO:0000256" key="3">
    <source>
        <dbReference type="ARBA" id="ARBA00023002"/>
    </source>
</evidence>
<dbReference type="CDD" id="cd04205">
    <property type="entry name" value="CuRO_2_LCC_like"/>
    <property type="match status" value="1"/>
</dbReference>
<evidence type="ECO:0000313" key="10">
    <source>
        <dbReference type="Proteomes" id="UP001174694"/>
    </source>
</evidence>
<dbReference type="AlphaFoldDB" id="A0AA38VBU2"/>
<dbReference type="GO" id="GO:0016491">
    <property type="term" value="F:oxidoreductase activity"/>
    <property type="evidence" value="ECO:0007669"/>
    <property type="project" value="UniProtKB-KW"/>
</dbReference>
<dbReference type="Gene3D" id="2.60.40.420">
    <property type="entry name" value="Cupredoxins - blue copper proteins"/>
    <property type="match status" value="3"/>
</dbReference>
<keyword evidence="10" id="KW-1185">Reference proteome</keyword>
<organism evidence="9 10">
    <name type="scientific">Pleurostoma richardsiae</name>
    <dbReference type="NCBI Taxonomy" id="41990"/>
    <lineage>
        <taxon>Eukaryota</taxon>
        <taxon>Fungi</taxon>
        <taxon>Dikarya</taxon>
        <taxon>Ascomycota</taxon>
        <taxon>Pezizomycotina</taxon>
        <taxon>Sordariomycetes</taxon>
        <taxon>Sordariomycetidae</taxon>
        <taxon>Calosphaeriales</taxon>
        <taxon>Pleurostomataceae</taxon>
        <taxon>Pleurostoma</taxon>
    </lineage>
</organism>
<dbReference type="Pfam" id="PF00394">
    <property type="entry name" value="Cu-oxidase"/>
    <property type="match status" value="1"/>
</dbReference>
<feature type="domain" description="Plastocyanin-like" evidence="6">
    <location>
        <begin position="272"/>
        <end position="404"/>
    </location>
</feature>
<keyword evidence="5" id="KW-1133">Transmembrane helix</keyword>
<proteinExistence type="inferred from homology"/>
<evidence type="ECO:0000313" key="9">
    <source>
        <dbReference type="EMBL" id="KAJ9133693.1"/>
    </source>
</evidence>
<name>A0AA38VBU2_9PEZI</name>
<feature type="domain" description="Plastocyanin-like" evidence="7">
    <location>
        <begin position="546"/>
        <end position="569"/>
    </location>
</feature>
<evidence type="ECO:0000256" key="1">
    <source>
        <dbReference type="ARBA" id="ARBA00010609"/>
    </source>
</evidence>
<keyword evidence="2" id="KW-0479">Metal-binding</keyword>
<dbReference type="CDD" id="cd04206">
    <property type="entry name" value="CuRO_1_LCC_like"/>
    <property type="match status" value="1"/>
</dbReference>
<dbReference type="Proteomes" id="UP001174694">
    <property type="component" value="Unassembled WGS sequence"/>
</dbReference>
<keyword evidence="3" id="KW-0560">Oxidoreductase</keyword>
<dbReference type="InterPro" id="IPR011706">
    <property type="entry name" value="Cu-oxidase_C"/>
</dbReference>
<dbReference type="InterPro" id="IPR008972">
    <property type="entry name" value="Cupredoxin"/>
</dbReference>
<dbReference type="EMBL" id="JANBVO010000048">
    <property type="protein sequence ID" value="KAJ9133693.1"/>
    <property type="molecule type" value="Genomic_DNA"/>
</dbReference>
<feature type="domain" description="Plastocyanin-like" evidence="8">
    <location>
        <begin position="145"/>
        <end position="255"/>
    </location>
</feature>
<feature type="transmembrane region" description="Helical" evidence="5">
    <location>
        <begin position="71"/>
        <end position="89"/>
    </location>
</feature>
<evidence type="ECO:0000259" key="7">
    <source>
        <dbReference type="Pfam" id="PF07731"/>
    </source>
</evidence>
<evidence type="ECO:0000256" key="4">
    <source>
        <dbReference type="ARBA" id="ARBA00023008"/>
    </source>
</evidence>
<comment type="caution">
    <text evidence="9">The sequence shown here is derived from an EMBL/GenBank/DDBJ whole genome shotgun (WGS) entry which is preliminary data.</text>
</comment>
<dbReference type="Pfam" id="PF07731">
    <property type="entry name" value="Cu-oxidase_2"/>
    <property type="match status" value="1"/>
</dbReference>
<dbReference type="Pfam" id="PF07732">
    <property type="entry name" value="Cu-oxidase_3"/>
    <property type="match status" value="1"/>
</dbReference>
<dbReference type="GO" id="GO:0005507">
    <property type="term" value="F:copper ion binding"/>
    <property type="evidence" value="ECO:0007669"/>
    <property type="project" value="InterPro"/>
</dbReference>
<accession>A0AA38VBU2</accession>
<reference evidence="9" key="1">
    <citation type="submission" date="2022-07" db="EMBL/GenBank/DDBJ databases">
        <title>Fungi with potential for degradation of polypropylene.</title>
        <authorList>
            <person name="Gostincar C."/>
        </authorList>
    </citation>
    <scope>NUCLEOTIDE SEQUENCE</scope>
    <source>
        <strain evidence="9">EXF-13308</strain>
    </source>
</reference>
<evidence type="ECO:0000259" key="8">
    <source>
        <dbReference type="Pfam" id="PF07732"/>
    </source>
</evidence>